<proteinExistence type="predicted"/>
<dbReference type="PROSITE" id="PS51318">
    <property type="entry name" value="TAT"/>
    <property type="match status" value="1"/>
</dbReference>
<gene>
    <name evidence="3" type="ORF">E2C06_32195</name>
</gene>
<keyword evidence="4" id="KW-1185">Reference proteome</keyword>
<evidence type="ECO:0000313" key="4">
    <source>
        <dbReference type="Proteomes" id="UP000295096"/>
    </source>
</evidence>
<feature type="compositionally biased region" description="Gly residues" evidence="1">
    <location>
        <begin position="1"/>
        <end position="12"/>
    </location>
</feature>
<dbReference type="EMBL" id="SMSJ01000115">
    <property type="protein sequence ID" value="TDH58505.1"/>
    <property type="molecule type" value="Genomic_DNA"/>
</dbReference>
<sequence>MRPGQPGAGGGFAPSAPPWRFPMQTPTRRQVSRLALLAGALAAPGLAPSPARAATRREIDADVAAALLRLRELPNTEPLLREARATLVFPRIVSGGFIVGGQYGEGALLRGGRTDGYYSIAGLSLGLLAGAQAAGLAMFFMQESALVALQKADGWEIGTGPSVVALDKGLQANASITTLTEPVYAITFGQQGLMAALALNGTKITRIHPGA</sequence>
<name>A0A4V3A9A6_9PROT</name>
<comment type="caution">
    <text evidence="3">The sequence shown here is derived from an EMBL/GenBank/DDBJ whole genome shotgun (WGS) entry which is preliminary data.</text>
</comment>
<evidence type="ECO:0000313" key="3">
    <source>
        <dbReference type="EMBL" id="TDH58505.1"/>
    </source>
</evidence>
<protein>
    <submittedName>
        <fullName evidence="3">Twin-arginine translocation pathway signal protein</fullName>
    </submittedName>
</protein>
<dbReference type="InterPro" id="IPR007461">
    <property type="entry name" value="Ysc84_actin-binding"/>
</dbReference>
<reference evidence="3 4" key="1">
    <citation type="journal article" date="2016" name="J. Microbiol.">
        <title>Dankookia rubra gen. nov., sp. nov., an alphaproteobacterium isolated from sediment of a shallow stream.</title>
        <authorList>
            <person name="Kim W.H."/>
            <person name="Kim D.H."/>
            <person name="Kang K."/>
            <person name="Ahn T.Y."/>
        </authorList>
    </citation>
    <scope>NUCLEOTIDE SEQUENCE [LARGE SCALE GENOMIC DNA]</scope>
    <source>
        <strain evidence="3 4">JCM30602</strain>
    </source>
</reference>
<dbReference type="Pfam" id="PF04366">
    <property type="entry name" value="Ysc84"/>
    <property type="match status" value="1"/>
</dbReference>
<feature type="domain" description="Ysc84 actin-binding" evidence="2">
    <location>
        <begin position="122"/>
        <end position="205"/>
    </location>
</feature>
<dbReference type="OrthoDB" id="7847492at2"/>
<evidence type="ECO:0000256" key="1">
    <source>
        <dbReference type="SAM" id="MobiDB-lite"/>
    </source>
</evidence>
<dbReference type="Proteomes" id="UP000295096">
    <property type="component" value="Unassembled WGS sequence"/>
</dbReference>
<dbReference type="InterPro" id="IPR006311">
    <property type="entry name" value="TAT_signal"/>
</dbReference>
<feature type="region of interest" description="Disordered" evidence="1">
    <location>
        <begin position="1"/>
        <end position="23"/>
    </location>
</feature>
<evidence type="ECO:0000259" key="2">
    <source>
        <dbReference type="Pfam" id="PF04366"/>
    </source>
</evidence>
<accession>A0A4V3A9A6</accession>
<organism evidence="3 4">
    <name type="scientific">Dankookia rubra</name>
    <dbReference type="NCBI Taxonomy" id="1442381"/>
    <lineage>
        <taxon>Bacteria</taxon>
        <taxon>Pseudomonadati</taxon>
        <taxon>Pseudomonadota</taxon>
        <taxon>Alphaproteobacteria</taxon>
        <taxon>Acetobacterales</taxon>
        <taxon>Roseomonadaceae</taxon>
        <taxon>Dankookia</taxon>
    </lineage>
</organism>
<dbReference type="AlphaFoldDB" id="A0A4V3A9A6"/>